<reference evidence="5 6" key="1">
    <citation type="submission" date="2018-11" db="EMBL/GenBank/DDBJ databases">
        <authorList>
            <consortium name="Pathogen Informatics"/>
        </authorList>
    </citation>
    <scope>NUCLEOTIDE SEQUENCE [LARGE SCALE GENOMIC DNA]</scope>
</reference>
<feature type="compositionally biased region" description="Low complexity" evidence="3">
    <location>
        <begin position="361"/>
        <end position="381"/>
    </location>
</feature>
<proteinExistence type="predicted"/>
<dbReference type="GO" id="GO:0090435">
    <property type="term" value="P:protein localization to nuclear envelope"/>
    <property type="evidence" value="ECO:0007669"/>
    <property type="project" value="TreeGrafter"/>
</dbReference>
<evidence type="ECO:0000259" key="4">
    <source>
        <dbReference type="PROSITE" id="PS51841"/>
    </source>
</evidence>
<evidence type="ECO:0000256" key="2">
    <source>
        <dbReference type="SAM" id="Coils"/>
    </source>
</evidence>
<dbReference type="OrthoDB" id="5869397at2759"/>
<name>A0A3P7L4M2_STRVU</name>
<dbReference type="InterPro" id="IPR001322">
    <property type="entry name" value="Lamin_tail_dom"/>
</dbReference>
<dbReference type="Gene3D" id="1.20.5.500">
    <property type="entry name" value="Single helix bin"/>
    <property type="match status" value="1"/>
</dbReference>
<dbReference type="EMBL" id="UYYB01094449">
    <property type="protein sequence ID" value="VDM74352.1"/>
    <property type="molecule type" value="Genomic_DNA"/>
</dbReference>
<dbReference type="AlphaFoldDB" id="A0A3P7L4M2"/>
<dbReference type="GO" id="GO:0031507">
    <property type="term" value="P:heterochromatin formation"/>
    <property type="evidence" value="ECO:0007669"/>
    <property type="project" value="TreeGrafter"/>
</dbReference>
<dbReference type="GO" id="GO:0007097">
    <property type="term" value="P:nuclear migration"/>
    <property type="evidence" value="ECO:0007669"/>
    <property type="project" value="TreeGrafter"/>
</dbReference>
<feature type="coiled-coil region" evidence="2">
    <location>
        <begin position="41"/>
        <end position="115"/>
    </location>
</feature>
<dbReference type="SUPFAM" id="SSF74853">
    <property type="entry name" value="Lamin A/C globular tail domain"/>
    <property type="match status" value="1"/>
</dbReference>
<gene>
    <name evidence="5" type="ORF">SVUK_LOCUS9350</name>
</gene>
<sequence length="649" mass="70785">MRLEQWTSVGRPGLTKDVISSIITSTHEEAKTGYDADAEKIPSLNAELNDARSRYETAMRERDTAAEDALLVRLCEIRSQICLAKGRGRAIQEECDRLRKENQKLIDDISAQRQIFDRETQERYTYESRAKPLLQECEELLRKCKMVPVPKYSFDDIERDRKQWRAEVEASMVDIRRQYDILASTLTSEMEQWYKEKVMEIGVKQREETSSFKKRLADLRAELADVRSRLNHLEERNRLLTSLIADFEDARAQEQKIADACVKEDEDHLKKLIDRYEELLAAGPSEERYSVVTLRAEIRRYRELLDSVGEGGGSLLGGGGRGGSGGGGNGGGFGASGSGGGFGAGGSGEVIGGKASRQLEGGPTTYFRSTTTTKTSQIGSGASDFGGGVTSTYVPGGGITLSSEGGAVTSGHSQIGSGASVAVPLPAPQGTIHYSWSERNPTTVTTTVDYTMRDERSSVARSGPDHHEYNMQRSAKGNVTIGKVANDGSYVTIENTSMDIDQDIGGWTLRSTSSTLKQVSYTFPPEFSITPQSAVKVFARGKGPHNPPHSVVCEMDTTFATGDDLDIYLYDKNNAVSKQPAHSCANLAPNEILDSRNVLVSLNATSSTGADRNILSIEVNNDGDSITAFIQTLPICISVLSLTMCEDCV</sequence>
<organism evidence="5 6">
    <name type="scientific">Strongylus vulgaris</name>
    <name type="common">Blood worm</name>
    <dbReference type="NCBI Taxonomy" id="40348"/>
    <lineage>
        <taxon>Eukaryota</taxon>
        <taxon>Metazoa</taxon>
        <taxon>Ecdysozoa</taxon>
        <taxon>Nematoda</taxon>
        <taxon>Chromadorea</taxon>
        <taxon>Rhabditida</taxon>
        <taxon>Rhabditina</taxon>
        <taxon>Rhabditomorpha</taxon>
        <taxon>Strongyloidea</taxon>
        <taxon>Strongylidae</taxon>
        <taxon>Strongylus</taxon>
    </lineage>
</organism>
<feature type="coiled-coil region" evidence="2">
    <location>
        <begin position="216"/>
        <end position="282"/>
    </location>
</feature>
<evidence type="ECO:0000256" key="1">
    <source>
        <dbReference type="ARBA" id="ARBA00023054"/>
    </source>
</evidence>
<keyword evidence="1 2" id="KW-0175">Coiled coil</keyword>
<evidence type="ECO:0000313" key="5">
    <source>
        <dbReference type="EMBL" id="VDM74352.1"/>
    </source>
</evidence>
<feature type="region of interest" description="Disordered" evidence="3">
    <location>
        <begin position="348"/>
        <end position="387"/>
    </location>
</feature>
<dbReference type="PROSITE" id="PS51841">
    <property type="entry name" value="LTD"/>
    <property type="match status" value="1"/>
</dbReference>
<dbReference type="GO" id="GO:0005200">
    <property type="term" value="F:structural constituent of cytoskeleton"/>
    <property type="evidence" value="ECO:0007669"/>
    <property type="project" value="TreeGrafter"/>
</dbReference>
<dbReference type="GO" id="GO:0051664">
    <property type="term" value="P:nuclear pore localization"/>
    <property type="evidence" value="ECO:0007669"/>
    <property type="project" value="TreeGrafter"/>
</dbReference>
<dbReference type="InterPro" id="IPR036415">
    <property type="entry name" value="Lamin_tail_dom_sf"/>
</dbReference>
<keyword evidence="6" id="KW-1185">Reference proteome</keyword>
<dbReference type="PANTHER" id="PTHR45721:SF12">
    <property type="entry name" value="INTERMEDIATE FILAMENT PROTEIN IFA-1"/>
    <property type="match status" value="1"/>
</dbReference>
<dbReference type="Proteomes" id="UP000270094">
    <property type="component" value="Unassembled WGS sequence"/>
</dbReference>
<feature type="domain" description="LTD" evidence="4">
    <location>
        <begin position="467"/>
        <end position="604"/>
    </location>
</feature>
<dbReference type="Gene3D" id="2.60.40.1260">
    <property type="entry name" value="Lamin Tail domain"/>
    <property type="match status" value="1"/>
</dbReference>
<accession>A0A3P7L4M2</accession>
<dbReference type="GO" id="GO:0006998">
    <property type="term" value="P:nuclear envelope organization"/>
    <property type="evidence" value="ECO:0007669"/>
    <property type="project" value="TreeGrafter"/>
</dbReference>
<evidence type="ECO:0000313" key="6">
    <source>
        <dbReference type="Proteomes" id="UP000270094"/>
    </source>
</evidence>
<dbReference type="GO" id="GO:0005652">
    <property type="term" value="C:nuclear lamina"/>
    <property type="evidence" value="ECO:0007669"/>
    <property type="project" value="TreeGrafter"/>
</dbReference>
<protein>
    <recommendedName>
        <fullName evidence="4">LTD domain-containing protein</fullName>
    </recommendedName>
</protein>
<dbReference type="PANTHER" id="PTHR45721">
    <property type="entry name" value="LAMIN DM0-RELATED"/>
    <property type="match status" value="1"/>
</dbReference>
<evidence type="ECO:0000256" key="3">
    <source>
        <dbReference type="SAM" id="MobiDB-lite"/>
    </source>
</evidence>